<dbReference type="Proteomes" id="UP001321786">
    <property type="component" value="Chromosome"/>
</dbReference>
<feature type="transmembrane region" description="Helical" evidence="1">
    <location>
        <begin position="209"/>
        <end position="228"/>
    </location>
</feature>
<gene>
    <name evidence="2" type="ORF">HLPR_25870</name>
</gene>
<dbReference type="PANTHER" id="PTHR42867:SF1">
    <property type="entry name" value="MEMBRANE PROTEIN-RELATED"/>
    <property type="match status" value="1"/>
</dbReference>
<sequence>MGKKYSAVGGQALIEGIMMKGPESIAIAVRKQNGQIELKTEKPLKIEKTFLMKIPFVRGSIALISSMIVGIKALSYSAEFFAEAEEEYEAKGFEKWLYEKMGDKAETVLVVFSMVFALAMAFLLFGVIPSFLIGTLRNVVNSQVLLSAFEGIVKISMFLAYVIIISRMKDVKRVFEYHGAEHKTIHCLESGEELTVENARKFTTLHPRCGTSFLLIVFVISIIMFTFISWDSIWIRILTKVVLLPLVAGISYEIIRWAGKNNGKLVDIVSYPGLMMQKLTTNEPDDDQLEVAIVAIKEVLKHSGDKEK</sequence>
<dbReference type="Pfam" id="PF07136">
    <property type="entry name" value="DUF1385"/>
    <property type="match status" value="1"/>
</dbReference>
<keyword evidence="1" id="KW-0812">Transmembrane</keyword>
<protein>
    <submittedName>
        <fullName evidence="2">DUF1385 domain-containing protein</fullName>
    </submittedName>
</protein>
<name>A0AAU9E697_9FIRM</name>
<keyword evidence="1" id="KW-1133">Transmembrane helix</keyword>
<feature type="transmembrane region" description="Helical" evidence="1">
    <location>
        <begin position="144"/>
        <end position="164"/>
    </location>
</feature>
<dbReference type="KEGG" id="hprf:HLPR_25870"/>
<feature type="transmembrane region" description="Helical" evidence="1">
    <location>
        <begin position="234"/>
        <end position="255"/>
    </location>
</feature>
<dbReference type="InterPro" id="IPR010787">
    <property type="entry name" value="DUF1385"/>
</dbReference>
<dbReference type="AlphaFoldDB" id="A0AAU9E697"/>
<keyword evidence="1" id="KW-0472">Membrane</keyword>
<evidence type="ECO:0000313" key="2">
    <source>
        <dbReference type="EMBL" id="BEP30256.1"/>
    </source>
</evidence>
<evidence type="ECO:0000256" key="1">
    <source>
        <dbReference type="SAM" id="Phobius"/>
    </source>
</evidence>
<accession>A0AAU9E697</accession>
<dbReference type="EMBL" id="AP028654">
    <property type="protein sequence ID" value="BEP30256.1"/>
    <property type="molecule type" value="Genomic_DNA"/>
</dbReference>
<keyword evidence="3" id="KW-1185">Reference proteome</keyword>
<proteinExistence type="predicted"/>
<evidence type="ECO:0000313" key="3">
    <source>
        <dbReference type="Proteomes" id="UP001321786"/>
    </source>
</evidence>
<organism evidence="2 3">
    <name type="scientific">Helicovermis profundi</name>
    <dbReference type="NCBI Taxonomy" id="3065157"/>
    <lineage>
        <taxon>Bacteria</taxon>
        <taxon>Bacillati</taxon>
        <taxon>Bacillota</taxon>
        <taxon>Clostridia</taxon>
        <taxon>Helicovermis</taxon>
    </lineage>
</organism>
<feature type="transmembrane region" description="Helical" evidence="1">
    <location>
        <begin position="108"/>
        <end position="132"/>
    </location>
</feature>
<reference evidence="2 3" key="1">
    <citation type="submission" date="2023-08" db="EMBL/GenBank/DDBJ databases">
        <title>Helicovermis profunda gen. nov., sp. nov., a novel mesophilic, fermentative bacterium within the Bacillota from a deep-sea hydrothermal vent chimney.</title>
        <authorList>
            <person name="Miyazaki U."/>
            <person name="Mizutani D."/>
            <person name="Hashimoto Y."/>
            <person name="Tame A."/>
            <person name="Sawayama S."/>
            <person name="Miyazaki J."/>
            <person name="Takai K."/>
            <person name="Nakagawa S."/>
        </authorList>
    </citation>
    <scope>NUCLEOTIDE SEQUENCE [LARGE SCALE GENOMIC DNA]</scope>
    <source>
        <strain evidence="2 3">S502</strain>
    </source>
</reference>
<dbReference type="RefSeq" id="WP_338535855.1">
    <property type="nucleotide sequence ID" value="NZ_AP028654.1"/>
</dbReference>
<dbReference type="PANTHER" id="PTHR42867">
    <property type="entry name" value="MEMBRANE PROTEIN-RELATED"/>
    <property type="match status" value="1"/>
</dbReference>